<evidence type="ECO:0000313" key="2">
    <source>
        <dbReference type="Proteomes" id="UP000262379"/>
    </source>
</evidence>
<name>A0A371XJA6_9HYPH</name>
<dbReference type="AlphaFoldDB" id="A0A371XJA6"/>
<accession>A0A371XJA6</accession>
<keyword evidence="2" id="KW-1185">Reference proteome</keyword>
<comment type="caution">
    <text evidence="1">The sequence shown here is derived from an EMBL/GenBank/DDBJ whole genome shotgun (WGS) entry which is preliminary data.</text>
</comment>
<organism evidence="1 2">
    <name type="scientific">Mesorhizobium denitrificans</name>
    <dbReference type="NCBI Taxonomy" id="2294114"/>
    <lineage>
        <taxon>Bacteria</taxon>
        <taxon>Pseudomonadati</taxon>
        <taxon>Pseudomonadota</taxon>
        <taxon>Alphaproteobacteria</taxon>
        <taxon>Hyphomicrobiales</taxon>
        <taxon>Phyllobacteriaceae</taxon>
        <taxon>Mesorhizobium</taxon>
    </lineage>
</organism>
<protein>
    <submittedName>
        <fullName evidence="1">Uncharacterized protein</fullName>
    </submittedName>
</protein>
<sequence>MRLALLDFLPGAVVSTRATILNVRERAPECAASDTELVDFIISAATGHSMTIEFDHADPAWSDQSL</sequence>
<evidence type="ECO:0000313" key="1">
    <source>
        <dbReference type="EMBL" id="RFC69144.1"/>
    </source>
</evidence>
<reference evidence="2" key="1">
    <citation type="submission" date="2018-08" db="EMBL/GenBank/DDBJ databases">
        <authorList>
            <person name="Im W.T."/>
        </authorList>
    </citation>
    <scope>NUCLEOTIDE SEQUENCE [LARGE SCALE GENOMIC DNA]</scope>
    <source>
        <strain evidence="2">LA-28</strain>
    </source>
</reference>
<dbReference type="EMBL" id="QURN01000002">
    <property type="protein sequence ID" value="RFC69144.1"/>
    <property type="molecule type" value="Genomic_DNA"/>
</dbReference>
<dbReference type="Proteomes" id="UP000262379">
    <property type="component" value="Unassembled WGS sequence"/>
</dbReference>
<proteinExistence type="predicted"/>
<gene>
    <name evidence="1" type="ORF">DY251_03400</name>
</gene>